<name>X1MIZ2_9ZZZZ</name>
<dbReference type="AlphaFoldDB" id="X1MIZ2"/>
<dbReference type="Gene3D" id="3.90.320.10">
    <property type="match status" value="1"/>
</dbReference>
<protein>
    <recommendedName>
        <fullName evidence="1">PD-(D/E)XK endonuclease-like domain-containing protein</fullName>
    </recommendedName>
</protein>
<dbReference type="InterPro" id="IPR038726">
    <property type="entry name" value="PDDEXK_AddAB-type"/>
</dbReference>
<reference evidence="2" key="1">
    <citation type="journal article" date="2014" name="Front. Microbiol.">
        <title>High frequency of phylogenetically diverse reductive dehalogenase-homologous genes in deep subseafloor sedimentary metagenomes.</title>
        <authorList>
            <person name="Kawai M."/>
            <person name="Futagami T."/>
            <person name="Toyoda A."/>
            <person name="Takaki Y."/>
            <person name="Nishi S."/>
            <person name="Hori S."/>
            <person name="Arai W."/>
            <person name="Tsubouchi T."/>
            <person name="Morono Y."/>
            <person name="Uchiyama I."/>
            <person name="Ito T."/>
            <person name="Fujiyama A."/>
            <person name="Inagaki F."/>
            <person name="Takami H."/>
        </authorList>
    </citation>
    <scope>NUCLEOTIDE SEQUENCE</scope>
    <source>
        <strain evidence="2">Expedition CK06-06</strain>
    </source>
</reference>
<accession>X1MIZ2</accession>
<evidence type="ECO:0000313" key="2">
    <source>
        <dbReference type="EMBL" id="GAI14685.1"/>
    </source>
</evidence>
<evidence type="ECO:0000259" key="1">
    <source>
        <dbReference type="Pfam" id="PF12705"/>
    </source>
</evidence>
<organism evidence="2">
    <name type="scientific">marine sediment metagenome</name>
    <dbReference type="NCBI Taxonomy" id="412755"/>
    <lineage>
        <taxon>unclassified sequences</taxon>
        <taxon>metagenomes</taxon>
        <taxon>ecological metagenomes</taxon>
    </lineage>
</organism>
<proteinExistence type="predicted"/>
<feature type="non-terminal residue" evidence="2">
    <location>
        <position position="272"/>
    </location>
</feature>
<dbReference type="EMBL" id="BARV01010634">
    <property type="protein sequence ID" value="GAI14685.1"/>
    <property type="molecule type" value="Genomic_DNA"/>
</dbReference>
<dbReference type="Pfam" id="PF12705">
    <property type="entry name" value="PDDEXK_1"/>
    <property type="match status" value="1"/>
</dbReference>
<dbReference type="InterPro" id="IPR011604">
    <property type="entry name" value="PDDEXK-like_dom_sf"/>
</dbReference>
<feature type="non-terminal residue" evidence="2">
    <location>
        <position position="1"/>
    </location>
</feature>
<sequence length="272" mass="32076">LRYRDKIKRDIEGIEGFLGSRVHDTLKKCYDNLRFTRINSLSALLAYYNKIWQENWHDSILIMKEDLTAEDYKALGKKLIKTYYERYSPFDADITIGTEMGLNFSLDDDNKYRMTGYIDRLSRTNDGVYEIHDYKTSARLPSQEDADNDRQLGLYQIGVQKRWPDIENIRLIWHYLAFDRELVSYRTPEAISNLIQNTKSLIDEIESVRDFPPCESPLCEWCEYPDLCPLRKHFIKVETMPVNEYLNEPGVALVNKYVALKDEAKKVDQETE</sequence>
<feature type="domain" description="PD-(D/E)XK endonuclease-like" evidence="1">
    <location>
        <begin position="1"/>
        <end position="229"/>
    </location>
</feature>
<gene>
    <name evidence="2" type="ORF">S06H3_20521</name>
</gene>
<comment type="caution">
    <text evidence="2">The sequence shown here is derived from an EMBL/GenBank/DDBJ whole genome shotgun (WGS) entry which is preliminary data.</text>
</comment>